<feature type="non-terminal residue" evidence="1">
    <location>
        <position position="46"/>
    </location>
</feature>
<gene>
    <name evidence="1" type="ORF">HMPREF9997_01039</name>
</gene>
<dbReference type="EMBL" id="AMEM01000016">
    <property type="protein sequence ID" value="EKX90972.1"/>
    <property type="molecule type" value="Genomic_DNA"/>
</dbReference>
<evidence type="ECO:0000313" key="1">
    <source>
        <dbReference type="EMBL" id="EKX90972.1"/>
    </source>
</evidence>
<keyword evidence="2" id="KW-1185">Reference proteome</keyword>
<dbReference type="Proteomes" id="UP000010445">
    <property type="component" value="Unassembled WGS sequence"/>
</dbReference>
<name>L1MIA9_9CORY</name>
<comment type="caution">
    <text evidence="1">The sequence shown here is derived from an EMBL/GenBank/DDBJ whole genome shotgun (WGS) entry which is preliminary data.</text>
</comment>
<protein>
    <submittedName>
        <fullName evidence="1">Uncharacterized protein</fullName>
    </submittedName>
</protein>
<reference evidence="1 2" key="1">
    <citation type="submission" date="2012-05" db="EMBL/GenBank/DDBJ databases">
        <authorList>
            <person name="Weinstock G."/>
            <person name="Sodergren E."/>
            <person name="Lobos E.A."/>
            <person name="Fulton L."/>
            <person name="Fulton R."/>
            <person name="Courtney L."/>
            <person name="Fronick C."/>
            <person name="O'Laughlin M."/>
            <person name="Godfrey J."/>
            <person name="Wilson R.M."/>
            <person name="Miner T."/>
            <person name="Farmer C."/>
            <person name="Delehaunty K."/>
            <person name="Cordes M."/>
            <person name="Minx P."/>
            <person name="Tomlinson C."/>
            <person name="Chen J."/>
            <person name="Wollam A."/>
            <person name="Pepin K.H."/>
            <person name="Bhonagiri V."/>
            <person name="Zhang X."/>
            <person name="Suruliraj S."/>
            <person name="Warren W."/>
            <person name="Mitreva M."/>
            <person name="Mardis E.R."/>
            <person name="Wilson R.K."/>
        </authorList>
    </citation>
    <scope>NUCLEOTIDE SEQUENCE [LARGE SCALE GENOMIC DNA]</scope>
    <source>
        <strain evidence="1 2">F0235</strain>
    </source>
</reference>
<dbReference type="AlphaFoldDB" id="L1MIA9"/>
<dbReference type="HOGENOM" id="CLU_3209116_0_0_11"/>
<sequence length="46" mass="5031">MWCAGLAHEVSLAVKGKNLILMLRMCTMFGNDVKGAVCWCEKSALT</sequence>
<organism evidence="1 2">
    <name type="scientific">Corynebacterium durum F0235</name>
    <dbReference type="NCBI Taxonomy" id="1035195"/>
    <lineage>
        <taxon>Bacteria</taxon>
        <taxon>Bacillati</taxon>
        <taxon>Actinomycetota</taxon>
        <taxon>Actinomycetes</taxon>
        <taxon>Mycobacteriales</taxon>
        <taxon>Corynebacteriaceae</taxon>
        <taxon>Corynebacterium</taxon>
    </lineage>
</organism>
<accession>L1MIA9</accession>
<evidence type="ECO:0000313" key="2">
    <source>
        <dbReference type="Proteomes" id="UP000010445"/>
    </source>
</evidence>
<proteinExistence type="predicted"/>